<accession>A0ABN2BLQ9</accession>
<protein>
    <submittedName>
        <fullName evidence="2">Uncharacterized protein</fullName>
    </submittedName>
</protein>
<comment type="caution">
    <text evidence="2">The sequence shown here is derived from an EMBL/GenBank/DDBJ whole genome shotgun (WGS) entry which is preliminary data.</text>
</comment>
<evidence type="ECO:0000256" key="1">
    <source>
        <dbReference type="SAM" id="Phobius"/>
    </source>
</evidence>
<evidence type="ECO:0000313" key="3">
    <source>
        <dbReference type="Proteomes" id="UP001501470"/>
    </source>
</evidence>
<keyword evidence="1" id="KW-0812">Transmembrane</keyword>
<evidence type="ECO:0000313" key="2">
    <source>
        <dbReference type="EMBL" id="GAA1543553.1"/>
    </source>
</evidence>
<dbReference type="Proteomes" id="UP001501470">
    <property type="component" value="Unassembled WGS sequence"/>
</dbReference>
<keyword evidence="3" id="KW-1185">Reference proteome</keyword>
<keyword evidence="1" id="KW-0472">Membrane</keyword>
<gene>
    <name evidence="2" type="ORF">GCM10009827_074040</name>
</gene>
<organism evidence="2 3">
    <name type="scientific">Dactylosporangium maewongense</name>
    <dbReference type="NCBI Taxonomy" id="634393"/>
    <lineage>
        <taxon>Bacteria</taxon>
        <taxon>Bacillati</taxon>
        <taxon>Actinomycetota</taxon>
        <taxon>Actinomycetes</taxon>
        <taxon>Micromonosporales</taxon>
        <taxon>Micromonosporaceae</taxon>
        <taxon>Dactylosporangium</taxon>
    </lineage>
</organism>
<sequence>MDERGDETGFGEAGTDEELPAAPGRSRWIWLVTAVVAALVVVGAVVYVRLGGTTHSLPEAVAPKTSATPSALVLEPRPTGAACRDARPGQCGDDEQGLAAFPLTVQDWDFRIEHRFRPAYGPQVREGLLEGTTSTEIALPGDVFGADGQPLPSAEPKTTSADGRVTIVYDKDRHLRTIECRVDIMASTRQAPDGLQLLQACVRAIVTDDIAAETNTWMAQHIRPTDSPTAVVSRWACGWLALELTVGFRDSVVTMSAPAGQHATPCAQVDRK</sequence>
<name>A0ABN2BLQ9_9ACTN</name>
<keyword evidence="1" id="KW-1133">Transmembrane helix</keyword>
<feature type="transmembrane region" description="Helical" evidence="1">
    <location>
        <begin position="28"/>
        <end position="48"/>
    </location>
</feature>
<proteinExistence type="predicted"/>
<dbReference type="EMBL" id="BAAAQD010000017">
    <property type="protein sequence ID" value="GAA1543553.1"/>
    <property type="molecule type" value="Genomic_DNA"/>
</dbReference>
<reference evidence="2 3" key="1">
    <citation type="journal article" date="2019" name="Int. J. Syst. Evol. Microbiol.">
        <title>The Global Catalogue of Microorganisms (GCM) 10K type strain sequencing project: providing services to taxonomists for standard genome sequencing and annotation.</title>
        <authorList>
            <consortium name="The Broad Institute Genomics Platform"/>
            <consortium name="The Broad Institute Genome Sequencing Center for Infectious Disease"/>
            <person name="Wu L."/>
            <person name="Ma J."/>
        </authorList>
    </citation>
    <scope>NUCLEOTIDE SEQUENCE [LARGE SCALE GENOMIC DNA]</scope>
    <source>
        <strain evidence="2 3">JCM 15933</strain>
    </source>
</reference>
<dbReference type="RefSeq" id="WP_344507519.1">
    <property type="nucleotide sequence ID" value="NZ_BAAAQD010000017.1"/>
</dbReference>